<feature type="domain" description="C-type lectin" evidence="2">
    <location>
        <begin position="142"/>
        <end position="267"/>
    </location>
</feature>
<dbReference type="Pfam" id="PF13585">
    <property type="entry name" value="CHU_C"/>
    <property type="match status" value="1"/>
</dbReference>
<reference evidence="3 4" key="1">
    <citation type="submission" date="2019-11" db="EMBL/GenBank/DDBJ databases">
        <title>Winogradskyella ouciana sp. nov., isolated from the hadal seawater of the Mariana Trench.</title>
        <authorList>
            <person name="Liu R."/>
        </authorList>
    </citation>
    <scope>NUCLEOTIDE SEQUENCE [LARGE SCALE GENOMIC DNA]</scope>
    <source>
        <strain evidence="3 4">ZXX205</strain>
    </source>
</reference>
<dbReference type="InterPro" id="IPR034007">
    <property type="entry name" value="CTLD_bac"/>
</dbReference>
<evidence type="ECO:0000313" key="4">
    <source>
        <dbReference type="Proteomes" id="UP000447545"/>
    </source>
</evidence>
<dbReference type="InterPro" id="IPR016186">
    <property type="entry name" value="C-type_lectin-like/link_sf"/>
</dbReference>
<dbReference type="InterPro" id="IPR016187">
    <property type="entry name" value="CTDL_fold"/>
</dbReference>
<protein>
    <submittedName>
        <fullName evidence="3">T9SS type B sorting domain-containing protein</fullName>
    </submittedName>
</protein>
<name>A0A7K1GE35_9FLAO</name>
<comment type="caution">
    <text evidence="3">The sequence shown here is derived from an EMBL/GenBank/DDBJ whole genome shotgun (WGS) entry which is preliminary data.</text>
</comment>
<dbReference type="Proteomes" id="UP000447545">
    <property type="component" value="Unassembled WGS sequence"/>
</dbReference>
<dbReference type="Gene3D" id="3.10.100.10">
    <property type="entry name" value="Mannose-Binding Protein A, subunit A"/>
    <property type="match status" value="1"/>
</dbReference>
<dbReference type="PANTHER" id="PTHR22803">
    <property type="entry name" value="MANNOSE, PHOSPHOLIPASE, LECTIN RECEPTOR RELATED"/>
    <property type="match status" value="1"/>
</dbReference>
<feature type="signal peptide" evidence="1">
    <location>
        <begin position="1"/>
        <end position="22"/>
    </location>
</feature>
<dbReference type="CDD" id="cd03603">
    <property type="entry name" value="CLECT_VCBS"/>
    <property type="match status" value="1"/>
</dbReference>
<keyword evidence="1" id="KW-0732">Signal</keyword>
<evidence type="ECO:0000313" key="3">
    <source>
        <dbReference type="EMBL" id="MTE26694.1"/>
    </source>
</evidence>
<dbReference type="AlphaFoldDB" id="A0A7K1GE35"/>
<dbReference type="InterPro" id="IPR026341">
    <property type="entry name" value="T9SS_type_B"/>
</dbReference>
<gene>
    <name evidence="3" type="ORF">F1003_07080</name>
</gene>
<dbReference type="InterPro" id="IPR001304">
    <property type="entry name" value="C-type_lectin-like"/>
</dbReference>
<dbReference type="NCBIfam" id="TIGR04131">
    <property type="entry name" value="Bac_Flav_CTERM"/>
    <property type="match status" value="1"/>
</dbReference>
<dbReference type="PROSITE" id="PS50041">
    <property type="entry name" value="C_TYPE_LECTIN_2"/>
    <property type="match status" value="1"/>
</dbReference>
<dbReference type="EMBL" id="WJYA01000004">
    <property type="protein sequence ID" value="MTE26694.1"/>
    <property type="molecule type" value="Genomic_DNA"/>
</dbReference>
<dbReference type="Pfam" id="PF19081">
    <property type="entry name" value="Ig_7"/>
    <property type="match status" value="1"/>
</dbReference>
<dbReference type="InterPro" id="IPR044023">
    <property type="entry name" value="Ig_7"/>
</dbReference>
<evidence type="ECO:0000256" key="1">
    <source>
        <dbReference type="SAM" id="SignalP"/>
    </source>
</evidence>
<keyword evidence="4" id="KW-1185">Reference proteome</keyword>
<dbReference type="SUPFAM" id="SSF56436">
    <property type="entry name" value="C-type lectin-like"/>
    <property type="match status" value="1"/>
</dbReference>
<sequence>MLRLGLHKICLVFIILSPMLWAQNPPNITATGNQFYCGETPMPIVTDVSIYGGSGDDVLDEVFVQIATGYTLGSDVLSLTGIHPNITASWSIGEGLLTLTGPASFTEFENAILDIQFQTSENNFTQDKFFSINLGNANFLPATGHYYLYVAEEGITWTEAKTAASELTFFGLQGYLATITTEEEVQLTGEQAEGTGWIGGSDQATEGVWRWETGPEAGQIFWNGAVNGSAPDGMFAFWNNGEPNNIGDEDYAHVTDPSVGILGSWNDLQVQGDAVGSPYHPQGYIVEFGGMDGDPNIEVSASSVIIMPKTEVVTNSLCDEGLSQINLTTNADEVYWYAAETSTEIINTGLSFEDYIDANTTYYLLPLFNGCSDGNRIPVTVNVYASPIANDITIIQCDDEVIDGISSFNLYNYTDDIVRNEQGQVVPIWDIYFFEDAMLQNQIDGNNYINTSNYQIIYAQVYDEFTDCFSISEVTLQVNIPQQFAASLEVCDDFIEDGFAFFNLTEADSQILENSPVNASLGYYVTYNDALLRVNEITENYFNEVAYNQTVYARVDIDETCYAINEFNLTVKDLPNVTQYEEVYYCLNIYPETITLEGGIIGDIPNNYAYDWSTGETTINIEVNETGTYEVFVTKPAGCTNRRTIVVLPSSTAVIETIEVTDISENNMITVLVSGDGDYVYALDDENGVYQESNSFENVSAGIHTVYVKDIKADCGIVSDDISVLGFPKFFTPNADGKNDFWEIKGFSTQFPVTASVEVFNRYGKMITILDKDNPKWDGKYNGLLLPTDDYWFVAKLADGRTFKGHFTLKN</sequence>
<feature type="chain" id="PRO_5029464382" evidence="1">
    <location>
        <begin position="23"/>
        <end position="811"/>
    </location>
</feature>
<dbReference type="InterPro" id="IPR050111">
    <property type="entry name" value="C-type_lectin/snaclec_domain"/>
</dbReference>
<evidence type="ECO:0000259" key="2">
    <source>
        <dbReference type="PROSITE" id="PS50041"/>
    </source>
</evidence>
<organism evidence="3 4">
    <name type="scientific">Winogradskyella ouciana</name>
    <dbReference type="NCBI Taxonomy" id="2608631"/>
    <lineage>
        <taxon>Bacteria</taxon>
        <taxon>Pseudomonadati</taxon>
        <taxon>Bacteroidota</taxon>
        <taxon>Flavobacteriia</taxon>
        <taxon>Flavobacteriales</taxon>
        <taxon>Flavobacteriaceae</taxon>
        <taxon>Winogradskyella</taxon>
    </lineage>
</organism>
<accession>A0A7K1GE35</accession>
<proteinExistence type="predicted"/>